<feature type="compositionally biased region" description="Low complexity" evidence="7">
    <location>
        <begin position="64"/>
        <end position="88"/>
    </location>
</feature>
<evidence type="ECO:0000256" key="1">
    <source>
        <dbReference type="ARBA" id="ARBA00004162"/>
    </source>
</evidence>
<keyword evidence="6" id="KW-0997">Cell inner membrane</keyword>
<comment type="caution">
    <text evidence="8">The sequence shown here is derived from an EMBL/GenBank/DDBJ whole genome shotgun (WGS) entry which is preliminary data.</text>
</comment>
<dbReference type="GO" id="GO:0006011">
    <property type="term" value="P:UDP-alpha-D-glucose metabolic process"/>
    <property type="evidence" value="ECO:0007669"/>
    <property type="project" value="InterPro"/>
</dbReference>
<comment type="similarity">
    <text evidence="6">Belongs to the AcsB/BcsB family.</text>
</comment>
<keyword evidence="9" id="KW-1185">Reference proteome</keyword>
<sequence length="817" mass="87710">MRTATIVGLLLVTTSLASGQSVPFDMSTERKDEPQAPTAPTTPVAPTQPPVAPPATTPTPPTTPAAVPLAHPRSTAPAATTTPLPSASMVSSPSTQPPSGGLRRFLIPSDKMSLNGEIARQQWTVQLTADEARTATQFHLGYQNALVIAPELSRLKVVMNGITVLDQPVQSSEGVSDVTVNLPQDVTRAGKNLISFEVSQRHRTDCTIQSTYELWSEIAPERTFLTFGQNASRRITNFEDVATIGVDEEGSTRFNIIAPGIDSPAATGPVLRLSQGLAVFANMPNQRISVSREPQANLAEGTLNIVVGLPAEISKILQTVPDGATVSPTITFVDDQRTGPSTMVVTGPTWQSIASSVESVIAPADRPLDSTRTNLSTEAWHYPDAPIFFEAGQQSFAQLGLRTEEFAGRRFRTDFLIGIPSDFYANDYGQARLLLDAAYSAEVQPGSHIDVYVNGNIAATVPITNAGGAILRKLPVPVTMRHFRPGTNTIALEAVLMTAKDAVCAPGASGQTDSRFVLFDTSAFEMPRFARMAQLPNLARTAGTGFPYNRSTAPIPVMVDKSEVGSLSTAATFLAKMTLAAGRPFAIEPITSVQAIGERDAMFFGPIGRFDPEVLTQVGLTADSRVSWGQETNLPTDNRNAGQTTATFDKWRDQLSGAGWRGQVSSFSEWLNSKFDISLDTLRLTPRTAEPITPPADASLVVAQRPGPDERHIWTMVAAPTADALWQGADGLVHTDQWNKVGGEMTLYNATGDITSTRDVSTFEFRETQPFSVANYRLIIANWLSGNVLSYAAGLSVMCMLLGIATATLLKNLGRRQ</sequence>
<dbReference type="PANTHER" id="PTHR39083">
    <property type="entry name" value="CYCLIC DI-GMP-BINDING PROTEIN"/>
    <property type="match status" value="1"/>
</dbReference>
<keyword evidence="5 6" id="KW-0472">Membrane</keyword>
<comment type="function">
    <text evidence="6">Binds the cellulose synthase activator, bis-(3'-5') cyclic diguanylic acid (c-di-GMP).</text>
</comment>
<reference evidence="8" key="1">
    <citation type="journal article" date="2014" name="Int. J. Syst. Evol. Microbiol.">
        <title>Complete genome sequence of Corynebacterium casei LMG S-19264T (=DSM 44701T), isolated from a smear-ripened cheese.</title>
        <authorList>
            <consortium name="US DOE Joint Genome Institute (JGI-PGF)"/>
            <person name="Walter F."/>
            <person name="Albersmeier A."/>
            <person name="Kalinowski J."/>
            <person name="Ruckert C."/>
        </authorList>
    </citation>
    <scope>NUCLEOTIDE SEQUENCE</scope>
    <source>
        <strain evidence="8">KCTC 42249</strain>
    </source>
</reference>
<keyword evidence="6" id="KW-0135">Cellulose biosynthesis</keyword>
<proteinExistence type="inferred from homology"/>
<accession>A0A8J3DMI4</accession>
<dbReference type="InterPro" id="IPR018513">
    <property type="entry name" value="Cell_synthase_bac"/>
</dbReference>
<feature type="transmembrane region" description="Helical" evidence="6">
    <location>
        <begin position="788"/>
        <end position="810"/>
    </location>
</feature>
<organism evidence="8 9">
    <name type="scientific">Tianweitania populi</name>
    <dbReference type="NCBI Taxonomy" id="1607949"/>
    <lineage>
        <taxon>Bacteria</taxon>
        <taxon>Pseudomonadati</taxon>
        <taxon>Pseudomonadota</taxon>
        <taxon>Alphaproteobacteria</taxon>
        <taxon>Hyphomicrobiales</taxon>
        <taxon>Phyllobacteriaceae</taxon>
        <taxon>Tianweitania</taxon>
    </lineage>
</organism>
<evidence type="ECO:0000256" key="4">
    <source>
        <dbReference type="ARBA" id="ARBA00022989"/>
    </source>
</evidence>
<reference evidence="8" key="2">
    <citation type="submission" date="2020-09" db="EMBL/GenBank/DDBJ databases">
        <authorList>
            <person name="Sun Q."/>
            <person name="Kim S."/>
        </authorList>
    </citation>
    <scope>NUCLEOTIDE SEQUENCE</scope>
    <source>
        <strain evidence="8">KCTC 42249</strain>
    </source>
</reference>
<feature type="compositionally biased region" description="Pro residues" evidence="7">
    <location>
        <begin position="46"/>
        <end position="63"/>
    </location>
</feature>
<evidence type="ECO:0000256" key="2">
    <source>
        <dbReference type="ARBA" id="ARBA00022475"/>
    </source>
</evidence>
<name>A0A8J3DMI4_9HYPH</name>
<keyword evidence="6" id="KW-0732">Signal</keyword>
<feature type="chain" id="PRO_5035339984" description="Cyclic di-GMP-binding protein" evidence="6">
    <location>
        <begin position="20"/>
        <end position="817"/>
    </location>
</feature>
<dbReference type="GO" id="GO:0005886">
    <property type="term" value="C:plasma membrane"/>
    <property type="evidence" value="ECO:0007669"/>
    <property type="project" value="UniProtKB-SubCell"/>
</dbReference>
<gene>
    <name evidence="8" type="primary">celB</name>
    <name evidence="8" type="ORF">GCM10016234_10390</name>
</gene>
<feature type="region of interest" description="Disordered" evidence="7">
    <location>
        <begin position="22"/>
        <end position="103"/>
    </location>
</feature>
<keyword evidence="6" id="KW-0973">c-di-GMP</keyword>
<keyword evidence="4 6" id="KW-1133">Transmembrane helix</keyword>
<feature type="compositionally biased region" description="Polar residues" evidence="7">
    <location>
        <begin position="89"/>
        <end position="98"/>
    </location>
</feature>
<keyword evidence="3 6" id="KW-0812">Transmembrane</keyword>
<dbReference type="Proteomes" id="UP000630142">
    <property type="component" value="Unassembled WGS sequence"/>
</dbReference>
<evidence type="ECO:0000313" key="9">
    <source>
        <dbReference type="Proteomes" id="UP000630142"/>
    </source>
</evidence>
<keyword evidence="2 6" id="KW-1003">Cell membrane</keyword>
<comment type="subcellular location">
    <subcellularLocation>
        <location evidence="6">Cell inner membrane</location>
    </subcellularLocation>
    <subcellularLocation>
        <location evidence="1">Cell membrane</location>
        <topology evidence="1">Single-pass membrane protein</topology>
    </subcellularLocation>
</comment>
<dbReference type="PANTHER" id="PTHR39083:SF1">
    <property type="entry name" value="CYCLIC DI-GMP-BINDING PROTEIN"/>
    <property type="match status" value="1"/>
</dbReference>
<comment type="pathway">
    <text evidence="6">Glycan metabolism; bacterial cellulose biosynthesis.</text>
</comment>
<feature type="compositionally biased region" description="Low complexity" evidence="7">
    <location>
        <begin position="35"/>
        <end position="45"/>
    </location>
</feature>
<evidence type="ECO:0000256" key="3">
    <source>
        <dbReference type="ARBA" id="ARBA00022692"/>
    </source>
</evidence>
<feature type="signal peptide" evidence="6">
    <location>
        <begin position="1"/>
        <end position="19"/>
    </location>
</feature>
<evidence type="ECO:0000256" key="5">
    <source>
        <dbReference type="ARBA" id="ARBA00023136"/>
    </source>
</evidence>
<protein>
    <recommendedName>
        <fullName evidence="6">Cyclic di-GMP-binding protein</fullName>
    </recommendedName>
    <alternativeName>
        <fullName evidence="6">Cellulose synthase regulatory subunit</fullName>
    </alternativeName>
</protein>
<dbReference type="Pfam" id="PF03170">
    <property type="entry name" value="BcsB"/>
    <property type="match status" value="1"/>
</dbReference>
<evidence type="ECO:0000313" key="8">
    <source>
        <dbReference type="EMBL" id="GHD09532.1"/>
    </source>
</evidence>
<dbReference type="EMBL" id="BMZQ01000001">
    <property type="protein sequence ID" value="GHD09532.1"/>
    <property type="molecule type" value="Genomic_DNA"/>
</dbReference>
<dbReference type="AlphaFoldDB" id="A0A8J3DMI4"/>
<comment type="subunit">
    <text evidence="6">Tightly associated with the cellulose synthase catalytic subunit.</text>
</comment>
<dbReference type="UniPathway" id="UPA00694"/>
<evidence type="ECO:0000256" key="6">
    <source>
        <dbReference type="RuleBase" id="RU365021"/>
    </source>
</evidence>
<dbReference type="Gene3D" id="2.60.120.260">
    <property type="entry name" value="Galactose-binding domain-like"/>
    <property type="match status" value="2"/>
</dbReference>
<dbReference type="GO" id="GO:0030244">
    <property type="term" value="P:cellulose biosynthetic process"/>
    <property type="evidence" value="ECO:0007669"/>
    <property type="project" value="UniProtKB-KW"/>
</dbReference>
<evidence type="ECO:0000256" key="7">
    <source>
        <dbReference type="SAM" id="MobiDB-lite"/>
    </source>
</evidence>